<feature type="chain" id="PRO_5040517439" description="beta-glucosidase" evidence="11">
    <location>
        <begin position="20"/>
        <end position="626"/>
    </location>
</feature>
<evidence type="ECO:0000256" key="11">
    <source>
        <dbReference type="SAM" id="SignalP"/>
    </source>
</evidence>
<feature type="domain" description="Glycoside hydrolase family 3 N-terminal" evidence="12">
    <location>
        <begin position="48"/>
        <end position="401"/>
    </location>
</feature>
<dbReference type="InterPro" id="IPR002772">
    <property type="entry name" value="Glyco_hydro_3_C"/>
</dbReference>
<dbReference type="PANTHER" id="PTHR30620:SF16">
    <property type="entry name" value="LYSOSOMAL BETA GLUCOSIDASE"/>
    <property type="match status" value="1"/>
</dbReference>
<keyword evidence="4 11" id="KW-0732">Signal</keyword>
<gene>
    <name evidence="14" type="ORF">F5X68DRAFT_260121</name>
</gene>
<accession>A0A9P9ABQ0</accession>
<comment type="catalytic activity">
    <reaction evidence="1 10">
        <text>Hydrolysis of terminal, non-reducing beta-D-glucosyl residues with release of beta-D-glucose.</text>
        <dbReference type="EC" id="3.2.1.21"/>
    </reaction>
</comment>
<dbReference type="SUPFAM" id="SSF52279">
    <property type="entry name" value="Beta-D-glucan exohydrolase, C-terminal domain"/>
    <property type="match status" value="1"/>
</dbReference>
<dbReference type="PROSITE" id="PS00775">
    <property type="entry name" value="GLYCOSYL_HYDROL_F3"/>
    <property type="match status" value="1"/>
</dbReference>
<dbReference type="SUPFAM" id="SSF51445">
    <property type="entry name" value="(Trans)glycosidases"/>
    <property type="match status" value="1"/>
</dbReference>
<evidence type="ECO:0000256" key="1">
    <source>
        <dbReference type="ARBA" id="ARBA00000448"/>
    </source>
</evidence>
<sequence length="626" mass="68872">MKTQLLLLASALGALGASALNTTLPIYPYRNASLCVEERVEDLLSRMTLEEKAGQMFQLQIFMGPNNTFDPGDPSRKRGGTVDRVTKKFMTHFNMAFATEDTRSTVEFVNRLQKLAIEKTRLGIPITLSTDPRHAFQDNVSAGLPSGIFSQWPETIGLAAIQDPELVRQFGEIAREEYNAIGIKVALHPQVDLSTEPRWSRTNHGFGEDATLTSDLLTAYIRGFQGDTFGSHSVSTVTKHFPGGGASANGEDSHFEYGQNSSYPGNNFEYHLKPFKAALAAGTRQMMPYYSRPVGLEDFDSVGWAFNKRAITELLRGELGFDGIILSDWSIITGSSATGDLIPPRAWGVQHLTELERAAMVLDAGCDQIGGEERPDIIIELVKQGIVTEERIDQSVRRLLREKFLLGLFENPLLDVEQSVAMTGNAYFKKLGRQAQRKAYTLLSNKDSVLPLRPSPETKFFIEGFNKTYMEARNLRVVATPEEADIALLRLPTPFEPRNGTVERHFHAGSLEYPPWEKERQATIYGAAAVTIVDVLLERPAVIPEVIGGAAAVLGSYGSGADAFLDIIFGDAEPQGKLPFDLPRTMEAVEANMGDVPFDTRDPLFKFGHGLRYPGLCGSKSGVSCA</sequence>
<keyword evidence="9 10" id="KW-0624">Polysaccharide degradation</keyword>
<evidence type="ECO:0000313" key="14">
    <source>
        <dbReference type="EMBL" id="KAH6689419.1"/>
    </source>
</evidence>
<feature type="signal peptide" evidence="11">
    <location>
        <begin position="1"/>
        <end position="19"/>
    </location>
</feature>
<keyword evidence="6" id="KW-0325">Glycoprotein</keyword>
<evidence type="ECO:0000256" key="10">
    <source>
        <dbReference type="RuleBase" id="RU361161"/>
    </source>
</evidence>
<evidence type="ECO:0000259" key="12">
    <source>
        <dbReference type="Pfam" id="PF00933"/>
    </source>
</evidence>
<evidence type="ECO:0000256" key="6">
    <source>
        <dbReference type="ARBA" id="ARBA00023180"/>
    </source>
</evidence>
<evidence type="ECO:0000256" key="8">
    <source>
        <dbReference type="ARBA" id="ARBA00023295"/>
    </source>
</evidence>
<dbReference type="Gene3D" id="3.20.20.300">
    <property type="entry name" value="Glycoside hydrolase, family 3, N-terminal domain"/>
    <property type="match status" value="1"/>
</dbReference>
<dbReference type="GO" id="GO:0008422">
    <property type="term" value="F:beta-glucosidase activity"/>
    <property type="evidence" value="ECO:0007669"/>
    <property type="project" value="UniProtKB-EC"/>
</dbReference>
<keyword evidence="8 10" id="KW-0326">Glycosidase</keyword>
<dbReference type="GO" id="GO:0009251">
    <property type="term" value="P:glucan catabolic process"/>
    <property type="evidence" value="ECO:0007669"/>
    <property type="project" value="TreeGrafter"/>
</dbReference>
<dbReference type="InterPro" id="IPR001764">
    <property type="entry name" value="Glyco_hydro_3_N"/>
</dbReference>
<protein>
    <recommendedName>
        <fullName evidence="3 10">beta-glucosidase</fullName>
        <ecNumber evidence="3 10">3.2.1.21</ecNumber>
    </recommendedName>
</protein>
<dbReference type="EC" id="3.2.1.21" evidence="3 10"/>
<comment type="caution">
    <text evidence="14">The sequence shown here is derived from an EMBL/GenBank/DDBJ whole genome shotgun (WGS) entry which is preliminary data.</text>
</comment>
<reference evidence="14" key="1">
    <citation type="journal article" date="2021" name="Nat. Commun.">
        <title>Genetic determinants of endophytism in the Arabidopsis root mycobiome.</title>
        <authorList>
            <person name="Mesny F."/>
            <person name="Miyauchi S."/>
            <person name="Thiergart T."/>
            <person name="Pickel B."/>
            <person name="Atanasova L."/>
            <person name="Karlsson M."/>
            <person name="Huettel B."/>
            <person name="Barry K.W."/>
            <person name="Haridas S."/>
            <person name="Chen C."/>
            <person name="Bauer D."/>
            <person name="Andreopoulos W."/>
            <person name="Pangilinan J."/>
            <person name="LaButti K."/>
            <person name="Riley R."/>
            <person name="Lipzen A."/>
            <person name="Clum A."/>
            <person name="Drula E."/>
            <person name="Henrissat B."/>
            <person name="Kohler A."/>
            <person name="Grigoriev I.V."/>
            <person name="Martin F.M."/>
            <person name="Hacquard S."/>
        </authorList>
    </citation>
    <scope>NUCLEOTIDE SEQUENCE</scope>
    <source>
        <strain evidence="14">MPI-SDFR-AT-0117</strain>
    </source>
</reference>
<evidence type="ECO:0000259" key="13">
    <source>
        <dbReference type="Pfam" id="PF01915"/>
    </source>
</evidence>
<dbReference type="PRINTS" id="PR00133">
    <property type="entry name" value="GLHYDRLASE3"/>
</dbReference>
<comment type="similarity">
    <text evidence="2 10">Belongs to the glycosyl hydrolase 3 family.</text>
</comment>
<evidence type="ECO:0000256" key="3">
    <source>
        <dbReference type="ARBA" id="ARBA00012744"/>
    </source>
</evidence>
<dbReference type="Pfam" id="PF00933">
    <property type="entry name" value="Glyco_hydro_3"/>
    <property type="match status" value="1"/>
</dbReference>
<dbReference type="InterPro" id="IPR036962">
    <property type="entry name" value="Glyco_hydro_3_N_sf"/>
</dbReference>
<dbReference type="Pfam" id="PF01915">
    <property type="entry name" value="Glyco_hydro_3_C"/>
    <property type="match status" value="1"/>
</dbReference>
<evidence type="ECO:0000256" key="4">
    <source>
        <dbReference type="ARBA" id="ARBA00022729"/>
    </source>
</evidence>
<name>A0A9P9ABQ0_9PEZI</name>
<keyword evidence="5 10" id="KW-0378">Hydrolase</keyword>
<keyword evidence="7 10" id="KW-0119">Carbohydrate metabolism</keyword>
<evidence type="ECO:0000256" key="9">
    <source>
        <dbReference type="ARBA" id="ARBA00023326"/>
    </source>
</evidence>
<evidence type="ECO:0000256" key="2">
    <source>
        <dbReference type="ARBA" id="ARBA00005336"/>
    </source>
</evidence>
<keyword evidence="15" id="KW-1185">Reference proteome</keyword>
<evidence type="ECO:0000256" key="5">
    <source>
        <dbReference type="ARBA" id="ARBA00022801"/>
    </source>
</evidence>
<proteinExistence type="inferred from homology"/>
<comment type="pathway">
    <text evidence="10">Glycan metabolism; cellulose degradation.</text>
</comment>
<dbReference type="InterPro" id="IPR019800">
    <property type="entry name" value="Glyco_hydro_3_AS"/>
</dbReference>
<dbReference type="Proteomes" id="UP000770015">
    <property type="component" value="Unassembled WGS sequence"/>
</dbReference>
<dbReference type="InterPro" id="IPR036881">
    <property type="entry name" value="Glyco_hydro_3_C_sf"/>
</dbReference>
<dbReference type="EMBL" id="JAGSXJ010000007">
    <property type="protein sequence ID" value="KAH6689419.1"/>
    <property type="molecule type" value="Genomic_DNA"/>
</dbReference>
<dbReference type="Gene3D" id="3.40.50.1700">
    <property type="entry name" value="Glycoside hydrolase family 3 C-terminal domain"/>
    <property type="match status" value="1"/>
</dbReference>
<dbReference type="OrthoDB" id="416222at2759"/>
<evidence type="ECO:0000313" key="15">
    <source>
        <dbReference type="Proteomes" id="UP000770015"/>
    </source>
</evidence>
<dbReference type="InterPro" id="IPR017853">
    <property type="entry name" value="GH"/>
</dbReference>
<dbReference type="AlphaFoldDB" id="A0A9P9ABQ0"/>
<dbReference type="PANTHER" id="PTHR30620">
    <property type="entry name" value="PERIPLASMIC BETA-GLUCOSIDASE-RELATED"/>
    <property type="match status" value="1"/>
</dbReference>
<evidence type="ECO:0000256" key="7">
    <source>
        <dbReference type="ARBA" id="ARBA00023277"/>
    </source>
</evidence>
<feature type="domain" description="Glycoside hydrolase family 3 C-terminal" evidence="13">
    <location>
        <begin position="477"/>
        <end position="613"/>
    </location>
</feature>
<dbReference type="InterPro" id="IPR051915">
    <property type="entry name" value="Cellulose_Degrad_GH3"/>
</dbReference>
<organism evidence="14 15">
    <name type="scientific">Plectosphaerella plurivora</name>
    <dbReference type="NCBI Taxonomy" id="936078"/>
    <lineage>
        <taxon>Eukaryota</taxon>
        <taxon>Fungi</taxon>
        <taxon>Dikarya</taxon>
        <taxon>Ascomycota</taxon>
        <taxon>Pezizomycotina</taxon>
        <taxon>Sordariomycetes</taxon>
        <taxon>Hypocreomycetidae</taxon>
        <taxon>Glomerellales</taxon>
        <taxon>Plectosphaerellaceae</taxon>
        <taxon>Plectosphaerella</taxon>
    </lineage>
</organism>